<gene>
    <name evidence="1" type="ORF">SAMN05444410_101466</name>
</gene>
<comment type="caution">
    <text evidence="1">The sequence shown here is derived from an EMBL/GenBank/DDBJ whole genome shotgun (WGS) entry which is preliminary data.</text>
</comment>
<dbReference type="EMBL" id="FNNO01000001">
    <property type="protein sequence ID" value="SDW19006.1"/>
    <property type="molecule type" value="Genomic_DNA"/>
</dbReference>
<proteinExistence type="predicted"/>
<evidence type="ECO:0000313" key="2">
    <source>
        <dbReference type="Proteomes" id="UP000198711"/>
    </source>
</evidence>
<dbReference type="RefSeq" id="WP_092721600.1">
    <property type="nucleotide sequence ID" value="NZ_FNNO01000001.1"/>
</dbReference>
<dbReference type="AlphaFoldDB" id="A0A8X8IDR3"/>
<protein>
    <submittedName>
        <fullName evidence="1">Uncharacterized protein</fullName>
    </submittedName>
</protein>
<name>A0A8X8IDR3_9BACT</name>
<accession>A0A8X8IDR3</accession>
<reference evidence="1 2" key="1">
    <citation type="submission" date="2016-10" db="EMBL/GenBank/DDBJ databases">
        <authorList>
            <person name="Varghese N."/>
            <person name="Submissions S."/>
        </authorList>
    </citation>
    <scope>NUCLEOTIDE SEQUENCE [LARGE SCALE GENOMIC DNA]</scope>
    <source>
        <strain evidence="1 2">DSM 25353</strain>
    </source>
</reference>
<evidence type="ECO:0000313" key="1">
    <source>
        <dbReference type="EMBL" id="SDW19006.1"/>
    </source>
</evidence>
<sequence>MPLTQYPEWESHSRKLSKEEVEHPLLVIDELFDYAHLPDVRELLWLWLKTTVNGDFSDGLDQHERGSILFFYEKMERLVEAAHILHVRNKYQQPGDSTNEPQ</sequence>
<organism evidence="1 2">
    <name type="scientific">Hydrobacter penzbergensis</name>
    <dbReference type="NCBI Taxonomy" id="1235997"/>
    <lineage>
        <taxon>Bacteria</taxon>
        <taxon>Pseudomonadati</taxon>
        <taxon>Bacteroidota</taxon>
        <taxon>Chitinophagia</taxon>
        <taxon>Chitinophagales</taxon>
        <taxon>Chitinophagaceae</taxon>
        <taxon>Hydrobacter</taxon>
    </lineage>
</organism>
<keyword evidence="2" id="KW-1185">Reference proteome</keyword>
<dbReference type="Proteomes" id="UP000198711">
    <property type="component" value="Unassembled WGS sequence"/>
</dbReference>